<protein>
    <submittedName>
        <fullName evidence="1">Uncharacterized protein</fullName>
    </submittedName>
</protein>
<dbReference type="OrthoDB" id="2644287at2"/>
<dbReference type="AlphaFoldDB" id="A0A5M9WXG2"/>
<sequence length="88" mass="10153">MTGPVREDQLRTESKFHLAARIYRGFSPKPTPERPVMYRTVPSVTGHEPDDLMMIINKGGTAEVTNFRPFLTKGREFFLYLSSLLRNH</sequence>
<dbReference type="RefSeq" id="WP_123066064.1">
    <property type="nucleotide sequence ID" value="NZ_RIAS01000013.1"/>
</dbReference>
<organism evidence="1 2">
    <name type="scientific">Paenibacillus amylolyticus</name>
    <dbReference type="NCBI Taxonomy" id="1451"/>
    <lineage>
        <taxon>Bacteria</taxon>
        <taxon>Bacillati</taxon>
        <taxon>Bacillota</taxon>
        <taxon>Bacilli</taxon>
        <taxon>Bacillales</taxon>
        <taxon>Paenibacillaceae</taxon>
        <taxon>Paenibacillus</taxon>
    </lineage>
</organism>
<name>A0A5M9WXG2_PAEAM</name>
<dbReference type="Proteomes" id="UP000323664">
    <property type="component" value="Unassembled WGS sequence"/>
</dbReference>
<evidence type="ECO:0000313" key="1">
    <source>
        <dbReference type="EMBL" id="KAA8786350.1"/>
    </source>
</evidence>
<gene>
    <name evidence="1" type="ORF">EC604_21150</name>
</gene>
<proteinExistence type="predicted"/>
<reference evidence="1 2" key="1">
    <citation type="journal article" date="2019" name="J. Ind. Microbiol. Biotechnol.">
        <title>Paenibacillus amylolyticus 27C64 has a diverse set of carbohydrate-active enzymes and complete pectin deconstruction system.</title>
        <authorList>
            <person name="Keggi C."/>
            <person name="Doran-Peterson J."/>
        </authorList>
    </citation>
    <scope>NUCLEOTIDE SEQUENCE [LARGE SCALE GENOMIC DNA]</scope>
    <source>
        <strain evidence="1 2">27C64</strain>
    </source>
</reference>
<accession>A0A5M9WXG2</accession>
<dbReference type="EMBL" id="RIAS01000013">
    <property type="protein sequence ID" value="KAA8786350.1"/>
    <property type="molecule type" value="Genomic_DNA"/>
</dbReference>
<comment type="caution">
    <text evidence="1">The sequence shown here is derived from an EMBL/GenBank/DDBJ whole genome shotgun (WGS) entry which is preliminary data.</text>
</comment>
<evidence type="ECO:0000313" key="2">
    <source>
        <dbReference type="Proteomes" id="UP000323664"/>
    </source>
</evidence>